<dbReference type="Proteomes" id="UP000596202">
    <property type="component" value="Chromosome"/>
</dbReference>
<accession>A0A9Q6Z5M2</accession>
<dbReference type="EMBL" id="CP068108">
    <property type="protein sequence ID" value="QQT98676.1"/>
    <property type="molecule type" value="Genomic_DNA"/>
</dbReference>
<dbReference type="OrthoDB" id="1027344at2"/>
<proteinExistence type="predicted"/>
<dbReference type="RefSeq" id="WP_002985728.1">
    <property type="nucleotide sequence ID" value="NZ_CP068108.1"/>
</dbReference>
<keyword evidence="1" id="KW-1133">Transmembrane helix</keyword>
<keyword evidence="1" id="KW-0472">Membrane</keyword>
<feature type="transmembrane region" description="Helical" evidence="1">
    <location>
        <begin position="53"/>
        <end position="72"/>
    </location>
</feature>
<reference evidence="2 3" key="1">
    <citation type="submission" date="2021-01" db="EMBL/GenBank/DDBJ databases">
        <title>FDA dAtabase for Regulatory Grade micrObial Sequences (FDA-ARGOS): Supporting development and validation of Infectious Disease Dx tests.</title>
        <authorList>
            <person name="Sproer C."/>
            <person name="Gronow S."/>
            <person name="Severitt S."/>
            <person name="Schroder I."/>
            <person name="Tallon L."/>
            <person name="Sadzewicz L."/>
            <person name="Zhao X."/>
            <person name="Boylan J."/>
            <person name="Ott S."/>
            <person name="Bowen H."/>
            <person name="Vavikolanu K."/>
            <person name="Mehta A."/>
            <person name="Aluvathingal J."/>
            <person name="Nadendla S."/>
            <person name="Lowell S."/>
            <person name="Myers T."/>
            <person name="Yan Y."/>
            <person name="Sichtig H."/>
        </authorList>
    </citation>
    <scope>NUCLEOTIDE SEQUENCE [LARGE SCALE GENOMIC DNA]</scope>
    <source>
        <strain evidence="2 3">FDAARGOS_1131</strain>
    </source>
</reference>
<gene>
    <name evidence="2" type="ORF">I6I88_10625</name>
</gene>
<dbReference type="AlphaFoldDB" id="A0A9Q6Z5M2"/>
<keyword evidence="1" id="KW-0812">Transmembrane</keyword>
<name>A0A9Q6Z5M2_MYROD</name>
<evidence type="ECO:0000313" key="3">
    <source>
        <dbReference type="Proteomes" id="UP000596202"/>
    </source>
</evidence>
<evidence type="ECO:0000313" key="2">
    <source>
        <dbReference type="EMBL" id="QQT98676.1"/>
    </source>
</evidence>
<dbReference type="GeneID" id="93528113"/>
<organism evidence="2 3">
    <name type="scientific">Myroides odoratus</name>
    <name type="common">Flavobacterium odoratum</name>
    <dbReference type="NCBI Taxonomy" id="256"/>
    <lineage>
        <taxon>Bacteria</taxon>
        <taxon>Pseudomonadati</taxon>
        <taxon>Bacteroidota</taxon>
        <taxon>Flavobacteriia</taxon>
        <taxon>Flavobacteriales</taxon>
        <taxon>Flavobacteriaceae</taxon>
        <taxon>Myroides</taxon>
    </lineage>
</organism>
<protein>
    <submittedName>
        <fullName evidence="2">Uncharacterized protein</fullName>
    </submittedName>
</protein>
<evidence type="ECO:0000256" key="1">
    <source>
        <dbReference type="SAM" id="Phobius"/>
    </source>
</evidence>
<sequence length="116" mass="14072">MKQKQSVIVCKQLPKHIAALTLYPFIIYKDASFAEDAILVNHERIHLKQQLELLILPFYLWYGIEFLIRLLYLRNRKKAYRAISFEQEAYKHEANLAYLKQRKAYAFFQYMRNQKL</sequence>